<dbReference type="PANTHER" id="PTHR42852">
    <property type="entry name" value="THIOL:DISULFIDE INTERCHANGE PROTEIN DSBE"/>
    <property type="match status" value="1"/>
</dbReference>
<evidence type="ECO:0000313" key="3">
    <source>
        <dbReference type="Proteomes" id="UP000595095"/>
    </source>
</evidence>
<organism evidence="2 3">
    <name type="scientific">Salinimonas marina</name>
    <dbReference type="NCBI Taxonomy" id="2785918"/>
    <lineage>
        <taxon>Bacteria</taxon>
        <taxon>Pseudomonadati</taxon>
        <taxon>Pseudomonadota</taxon>
        <taxon>Gammaproteobacteria</taxon>
        <taxon>Alteromonadales</taxon>
        <taxon>Alteromonadaceae</taxon>
        <taxon>Alteromonas/Salinimonas group</taxon>
        <taxon>Salinimonas</taxon>
    </lineage>
</organism>
<evidence type="ECO:0000259" key="1">
    <source>
        <dbReference type="PROSITE" id="PS51352"/>
    </source>
</evidence>
<dbReference type="Pfam" id="PF08534">
    <property type="entry name" value="Redoxin"/>
    <property type="match status" value="1"/>
</dbReference>
<protein>
    <submittedName>
        <fullName evidence="2">TlpA family protein disulfide reductase</fullName>
    </submittedName>
</protein>
<dbReference type="Gene3D" id="3.40.30.10">
    <property type="entry name" value="Glutaredoxin"/>
    <property type="match status" value="1"/>
</dbReference>
<dbReference type="RefSeq" id="WP_195811941.1">
    <property type="nucleotide sequence ID" value="NZ_CP064795.1"/>
</dbReference>
<feature type="domain" description="Thioredoxin" evidence="1">
    <location>
        <begin position="40"/>
        <end position="177"/>
    </location>
</feature>
<dbReference type="InterPro" id="IPR036249">
    <property type="entry name" value="Thioredoxin-like_sf"/>
</dbReference>
<dbReference type="GO" id="GO:0016491">
    <property type="term" value="F:oxidoreductase activity"/>
    <property type="evidence" value="ECO:0007669"/>
    <property type="project" value="InterPro"/>
</dbReference>
<reference evidence="2 3" key="1">
    <citation type="submission" date="2020-11" db="EMBL/GenBank/DDBJ databases">
        <title>Complete genome sequence for Salinimonas sp. strain G2-b.</title>
        <authorList>
            <person name="Park S.-J."/>
        </authorList>
    </citation>
    <scope>NUCLEOTIDE SEQUENCE [LARGE SCALE GENOMIC DNA]</scope>
    <source>
        <strain evidence="2 3">G2-b</strain>
    </source>
</reference>
<dbReference type="PANTHER" id="PTHR42852:SF13">
    <property type="entry name" value="PROTEIN DIPZ"/>
    <property type="match status" value="1"/>
</dbReference>
<dbReference type="KEGG" id="smaa:IT774_07035"/>
<dbReference type="InterPro" id="IPR050553">
    <property type="entry name" value="Thioredoxin_ResA/DsbE_sf"/>
</dbReference>
<sequence>MTNPPRPWYRRSLVRWIRDISLICLVIYGISQWQMRGMLSTSGDAVASVTFVKTLNGEPFTIAPKAGKRTLIYFFAPWCEICKMSIENVDVVDTERFQVFRIALDYDNPKAVREFLEKADVKAKVYLGNDQLKSNFQVQGYPSYYLLDEQFNVIDRALGYSTAAGLKVRTWLSSPGPDTPH</sequence>
<dbReference type="CDD" id="cd02966">
    <property type="entry name" value="TlpA_like_family"/>
    <property type="match status" value="1"/>
</dbReference>
<keyword evidence="3" id="KW-1185">Reference proteome</keyword>
<dbReference type="SUPFAM" id="SSF52833">
    <property type="entry name" value="Thioredoxin-like"/>
    <property type="match status" value="1"/>
</dbReference>
<dbReference type="InterPro" id="IPR013766">
    <property type="entry name" value="Thioredoxin_domain"/>
</dbReference>
<accession>A0A7S9DZM3</accession>
<dbReference type="EMBL" id="CP064795">
    <property type="protein sequence ID" value="QPG06868.1"/>
    <property type="molecule type" value="Genomic_DNA"/>
</dbReference>
<name>A0A7S9DZM3_9ALTE</name>
<gene>
    <name evidence="2" type="ORF">IT774_07035</name>
</gene>
<dbReference type="Proteomes" id="UP000595095">
    <property type="component" value="Chromosome"/>
</dbReference>
<dbReference type="AlphaFoldDB" id="A0A7S9DZM3"/>
<dbReference type="PROSITE" id="PS51352">
    <property type="entry name" value="THIOREDOXIN_2"/>
    <property type="match status" value="1"/>
</dbReference>
<evidence type="ECO:0000313" key="2">
    <source>
        <dbReference type="EMBL" id="QPG06868.1"/>
    </source>
</evidence>
<proteinExistence type="predicted"/>
<dbReference type="InterPro" id="IPR013740">
    <property type="entry name" value="Redoxin"/>
</dbReference>